<reference evidence="1" key="1">
    <citation type="submission" date="2023-03" db="EMBL/GenBank/DDBJ databases">
        <title>Massive genome expansion in bonnet fungi (Mycena s.s.) driven by repeated elements and novel gene families across ecological guilds.</title>
        <authorList>
            <consortium name="Lawrence Berkeley National Laboratory"/>
            <person name="Harder C.B."/>
            <person name="Miyauchi S."/>
            <person name="Viragh M."/>
            <person name="Kuo A."/>
            <person name="Thoen E."/>
            <person name="Andreopoulos B."/>
            <person name="Lu D."/>
            <person name="Skrede I."/>
            <person name="Drula E."/>
            <person name="Henrissat B."/>
            <person name="Morin E."/>
            <person name="Kohler A."/>
            <person name="Barry K."/>
            <person name="LaButti K."/>
            <person name="Morin E."/>
            <person name="Salamov A."/>
            <person name="Lipzen A."/>
            <person name="Mereny Z."/>
            <person name="Hegedus B."/>
            <person name="Baldrian P."/>
            <person name="Stursova M."/>
            <person name="Weitz H."/>
            <person name="Taylor A."/>
            <person name="Grigoriev I.V."/>
            <person name="Nagy L.G."/>
            <person name="Martin F."/>
            <person name="Kauserud H."/>
        </authorList>
    </citation>
    <scope>NUCLEOTIDE SEQUENCE</scope>
    <source>
        <strain evidence="1">9144</strain>
    </source>
</reference>
<comment type="caution">
    <text evidence="1">The sequence shown here is derived from an EMBL/GenBank/DDBJ whole genome shotgun (WGS) entry which is preliminary data.</text>
</comment>
<dbReference type="AlphaFoldDB" id="A0AAD6Y2Z6"/>
<protein>
    <submittedName>
        <fullName evidence="1">Uncharacterized protein</fullName>
    </submittedName>
</protein>
<dbReference type="Proteomes" id="UP001219525">
    <property type="component" value="Unassembled WGS sequence"/>
</dbReference>
<keyword evidence="2" id="KW-1185">Reference proteome</keyword>
<organism evidence="1 2">
    <name type="scientific">Mycena pura</name>
    <dbReference type="NCBI Taxonomy" id="153505"/>
    <lineage>
        <taxon>Eukaryota</taxon>
        <taxon>Fungi</taxon>
        <taxon>Dikarya</taxon>
        <taxon>Basidiomycota</taxon>
        <taxon>Agaricomycotina</taxon>
        <taxon>Agaricomycetes</taxon>
        <taxon>Agaricomycetidae</taxon>
        <taxon>Agaricales</taxon>
        <taxon>Marasmiineae</taxon>
        <taxon>Mycenaceae</taxon>
        <taxon>Mycena</taxon>
    </lineage>
</organism>
<evidence type="ECO:0000313" key="1">
    <source>
        <dbReference type="EMBL" id="KAJ7196683.1"/>
    </source>
</evidence>
<name>A0AAD6Y2Z6_9AGAR</name>
<evidence type="ECO:0000313" key="2">
    <source>
        <dbReference type="Proteomes" id="UP001219525"/>
    </source>
</evidence>
<sequence>MPIMSKGWNAERLEPYSQQLIRGLIQRKIKVVSYACDGTESERLIQALLAKHADERKKISVPMPEGEQPLTLDILFFDNQAVVMIQDSKHALKTLRNNLFSGAKLLTFGNHCGFYAQLHAVAFQPGSPLYHRDVEKVDRQDDNAATRLFSAANLEFITKNHPEWTFTATYLFVFGELIDAYQSRSITHAERIGIVILAHIFLGRWTSFLDCAGYEKSRYFISRECADILRIIIHGYLSLVIVYRDYMPGNTTPLLPWLHSSEPCEHSFGNCRLQVKDFTYLDFLYMIPRLHISLRHAVIRSRTSDGKARASGYCHTYFDSRGSNALALMSLPTVEEIAVIAATARDRADSLSVSCGVDPKRLRQLGKLKARSKPLASISEWLPTAELNDDEVSDDDSIRAMEDDSDELCMLLDMVDSDSVRNKMTHTQILQAQQLSCAAAALMVENHRKVQMFSNPKPAEVEEDEEALASQVIELDKYLQSVRCVSVPSIGVAPSIFGSAGINITSPADFDFSQLVAIRRAHQTAQASTGVRTYDHSTQATGPSRTRIELTKQLYAVLKESGNDIGITTGVGREIRTQALGNSDAITVTKGGASGNSANYNAAFVAVARGGAVGLYCSMIFDADTEAVGTGFTPKILRESRYSAGFGADHRRGTYKSG</sequence>
<gene>
    <name evidence="1" type="ORF">GGX14DRAFT_375908</name>
</gene>
<dbReference type="EMBL" id="JARJCW010000082">
    <property type="protein sequence ID" value="KAJ7196683.1"/>
    <property type="molecule type" value="Genomic_DNA"/>
</dbReference>
<proteinExistence type="predicted"/>
<accession>A0AAD6Y2Z6</accession>